<dbReference type="InterPro" id="IPR020806">
    <property type="entry name" value="PKS_PP-bd"/>
</dbReference>
<dbReference type="InterPro" id="IPR013968">
    <property type="entry name" value="PKS_KR"/>
</dbReference>
<dbReference type="SMART" id="SM00826">
    <property type="entry name" value="PKS_DH"/>
    <property type="match status" value="1"/>
</dbReference>
<dbReference type="SMART" id="SM00827">
    <property type="entry name" value="PKS_AT"/>
    <property type="match status" value="1"/>
</dbReference>
<evidence type="ECO:0000256" key="2">
    <source>
        <dbReference type="ARBA" id="ARBA00022553"/>
    </source>
</evidence>
<dbReference type="SUPFAM" id="SSF52151">
    <property type="entry name" value="FabD/lysophospholipase-like"/>
    <property type="match status" value="1"/>
</dbReference>
<dbReference type="EMBL" id="JBIAPI010000010">
    <property type="protein sequence ID" value="MFF3227243.1"/>
    <property type="molecule type" value="Genomic_DNA"/>
</dbReference>
<dbReference type="SUPFAM" id="SSF55048">
    <property type="entry name" value="Probable ACP-binding domain of malonyl-CoA ACP transacylase"/>
    <property type="match status" value="1"/>
</dbReference>
<name>A0ABW6R147_9NOCA</name>
<dbReference type="Pfam" id="PF14765">
    <property type="entry name" value="PS-DH"/>
    <property type="match status" value="1"/>
</dbReference>
<reference evidence="9 10" key="1">
    <citation type="submission" date="2024-10" db="EMBL/GenBank/DDBJ databases">
        <title>The Natural Products Discovery Center: Release of the First 8490 Sequenced Strains for Exploring Actinobacteria Biosynthetic Diversity.</title>
        <authorList>
            <person name="Kalkreuter E."/>
            <person name="Kautsar S.A."/>
            <person name="Yang D."/>
            <person name="Bader C.D."/>
            <person name="Teijaro C.N."/>
            <person name="Fluegel L."/>
            <person name="Davis C.M."/>
            <person name="Simpson J.R."/>
            <person name="Lauterbach L."/>
            <person name="Steele A.D."/>
            <person name="Gui C."/>
            <person name="Meng S."/>
            <person name="Li G."/>
            <person name="Viehrig K."/>
            <person name="Ye F."/>
            <person name="Su P."/>
            <person name="Kiefer A.F."/>
            <person name="Nichols A."/>
            <person name="Cepeda A.J."/>
            <person name="Yan W."/>
            <person name="Fan B."/>
            <person name="Jiang Y."/>
            <person name="Adhikari A."/>
            <person name="Zheng C.-J."/>
            <person name="Schuster L."/>
            <person name="Cowan T.M."/>
            <person name="Smanski M.J."/>
            <person name="Chevrette M.G."/>
            <person name="De Carvalho L.P.S."/>
            <person name="Shen B."/>
        </authorList>
    </citation>
    <scope>NUCLEOTIDE SEQUENCE [LARGE SCALE GENOMIC DNA]</scope>
    <source>
        <strain evidence="9 10">NPDC003040</strain>
    </source>
</reference>
<dbReference type="SUPFAM" id="SSF51735">
    <property type="entry name" value="NAD(P)-binding Rossmann-fold domains"/>
    <property type="match status" value="1"/>
</dbReference>
<feature type="domain" description="Carrier" evidence="7">
    <location>
        <begin position="1215"/>
        <end position="1290"/>
    </location>
</feature>
<accession>A0ABW6R147</accession>
<feature type="non-terminal residue" evidence="9">
    <location>
        <position position="1"/>
    </location>
</feature>
<evidence type="ECO:0000313" key="10">
    <source>
        <dbReference type="Proteomes" id="UP001601948"/>
    </source>
</evidence>
<dbReference type="InterPro" id="IPR016035">
    <property type="entry name" value="Acyl_Trfase/lysoPLipase"/>
</dbReference>
<dbReference type="InterPro" id="IPR016039">
    <property type="entry name" value="Thiolase-like"/>
</dbReference>
<dbReference type="InterPro" id="IPR049551">
    <property type="entry name" value="PKS_DH_C"/>
</dbReference>
<keyword evidence="4 9" id="KW-0012">Acyltransferase</keyword>
<keyword evidence="2" id="KW-0597">Phosphoprotein</keyword>
<dbReference type="Gene3D" id="1.10.1200.10">
    <property type="entry name" value="ACP-like"/>
    <property type="match status" value="1"/>
</dbReference>
<keyword evidence="10" id="KW-1185">Reference proteome</keyword>
<evidence type="ECO:0000256" key="5">
    <source>
        <dbReference type="PROSITE-ProRule" id="PRU01363"/>
    </source>
</evidence>
<feature type="region of interest" description="C-terminal hotdog fold" evidence="5">
    <location>
        <begin position="641"/>
        <end position="784"/>
    </location>
</feature>
<dbReference type="InterPro" id="IPR020807">
    <property type="entry name" value="PKS_DH"/>
</dbReference>
<keyword evidence="1" id="KW-0596">Phosphopantetheine</keyword>
<dbReference type="InterPro" id="IPR057326">
    <property type="entry name" value="KR_dom"/>
</dbReference>
<feature type="domain" description="PKS/mFAS DH" evidence="8">
    <location>
        <begin position="503"/>
        <end position="784"/>
    </location>
</feature>
<dbReference type="InterPro" id="IPR014043">
    <property type="entry name" value="Acyl_transferase_dom"/>
</dbReference>
<evidence type="ECO:0000256" key="1">
    <source>
        <dbReference type="ARBA" id="ARBA00022450"/>
    </source>
</evidence>
<dbReference type="Pfam" id="PF16197">
    <property type="entry name" value="KAsynt_C_assoc"/>
    <property type="match status" value="1"/>
</dbReference>
<organism evidence="9 10">
    <name type="scientific">Nocardia suismassiliense</name>
    <dbReference type="NCBI Taxonomy" id="2077092"/>
    <lineage>
        <taxon>Bacteria</taxon>
        <taxon>Bacillati</taxon>
        <taxon>Actinomycetota</taxon>
        <taxon>Actinomycetes</taxon>
        <taxon>Mycobacteriales</taxon>
        <taxon>Nocardiaceae</taxon>
        <taxon>Nocardia</taxon>
    </lineage>
</organism>
<evidence type="ECO:0000256" key="3">
    <source>
        <dbReference type="ARBA" id="ARBA00022679"/>
    </source>
</evidence>
<dbReference type="PANTHER" id="PTHR43775:SF51">
    <property type="entry name" value="INACTIVE PHENOLPHTHIOCEROL SYNTHESIS POLYKETIDE SYNTHASE TYPE I PKS1-RELATED"/>
    <property type="match status" value="1"/>
</dbReference>
<feature type="active site" description="Proton acceptor; for dehydratase activity" evidence="5">
    <location>
        <position position="535"/>
    </location>
</feature>
<dbReference type="InterPro" id="IPR042104">
    <property type="entry name" value="PKS_dehydratase_sf"/>
</dbReference>
<comment type="caution">
    <text evidence="9">The sequence shown here is derived from an EMBL/GenBank/DDBJ whole genome shotgun (WGS) entry which is preliminary data.</text>
</comment>
<dbReference type="Gene3D" id="3.30.70.3290">
    <property type="match status" value="1"/>
</dbReference>
<dbReference type="InterPro" id="IPR036736">
    <property type="entry name" value="ACP-like_sf"/>
</dbReference>
<dbReference type="InterPro" id="IPR009081">
    <property type="entry name" value="PP-bd_ACP"/>
</dbReference>
<dbReference type="Pfam" id="PF00550">
    <property type="entry name" value="PP-binding"/>
    <property type="match status" value="1"/>
</dbReference>
<evidence type="ECO:0000256" key="6">
    <source>
        <dbReference type="SAM" id="MobiDB-lite"/>
    </source>
</evidence>
<dbReference type="PROSITE" id="PS52019">
    <property type="entry name" value="PKS_MFAS_DH"/>
    <property type="match status" value="1"/>
</dbReference>
<proteinExistence type="predicted"/>
<feature type="region of interest" description="Disordered" evidence="6">
    <location>
        <begin position="25"/>
        <end position="46"/>
    </location>
</feature>
<dbReference type="PROSITE" id="PS00012">
    <property type="entry name" value="PHOSPHOPANTETHEINE"/>
    <property type="match status" value="1"/>
</dbReference>
<dbReference type="Pfam" id="PF08659">
    <property type="entry name" value="KR"/>
    <property type="match status" value="1"/>
</dbReference>
<gene>
    <name evidence="9" type="ORF">ACFYV7_30910</name>
</gene>
<evidence type="ECO:0000313" key="9">
    <source>
        <dbReference type="EMBL" id="MFF3227243.1"/>
    </source>
</evidence>
<dbReference type="SMART" id="SM00823">
    <property type="entry name" value="PKS_PP"/>
    <property type="match status" value="1"/>
</dbReference>
<dbReference type="PROSITE" id="PS50075">
    <property type="entry name" value="CARRIER"/>
    <property type="match status" value="1"/>
</dbReference>
<dbReference type="Gene3D" id="3.40.366.10">
    <property type="entry name" value="Malonyl-Coenzyme A Acyl Carrier Protein, domain 2"/>
    <property type="match status" value="1"/>
</dbReference>
<dbReference type="RefSeq" id="WP_387723150.1">
    <property type="nucleotide sequence ID" value="NZ_JBIAPI010000010.1"/>
</dbReference>
<evidence type="ECO:0000259" key="7">
    <source>
        <dbReference type="PROSITE" id="PS50075"/>
    </source>
</evidence>
<dbReference type="InterPro" id="IPR016036">
    <property type="entry name" value="Malonyl_transacylase_ACP-bd"/>
</dbReference>
<evidence type="ECO:0000256" key="4">
    <source>
        <dbReference type="ARBA" id="ARBA00023315"/>
    </source>
</evidence>
<dbReference type="InterPro" id="IPR049552">
    <property type="entry name" value="PKS_DH_N"/>
</dbReference>
<dbReference type="SUPFAM" id="SSF47336">
    <property type="entry name" value="ACP-like"/>
    <property type="match status" value="1"/>
</dbReference>
<dbReference type="Proteomes" id="UP001601948">
    <property type="component" value="Unassembled WGS sequence"/>
</dbReference>
<dbReference type="InterPro" id="IPR049900">
    <property type="entry name" value="PKS_mFAS_DH"/>
</dbReference>
<dbReference type="InterPro" id="IPR001227">
    <property type="entry name" value="Ac_transferase_dom_sf"/>
</dbReference>
<dbReference type="Gene3D" id="3.40.47.10">
    <property type="match status" value="1"/>
</dbReference>
<feature type="active site" description="Proton donor; for dehydratase activity" evidence="5">
    <location>
        <position position="702"/>
    </location>
</feature>
<evidence type="ECO:0000259" key="8">
    <source>
        <dbReference type="PROSITE" id="PS52019"/>
    </source>
</evidence>
<protein>
    <submittedName>
        <fullName evidence="9">Acyltransferase domain-containing protein</fullName>
    </submittedName>
</protein>
<dbReference type="InterPro" id="IPR036291">
    <property type="entry name" value="NAD(P)-bd_dom_sf"/>
</dbReference>
<dbReference type="GO" id="GO:0016746">
    <property type="term" value="F:acyltransferase activity"/>
    <property type="evidence" value="ECO:0007669"/>
    <property type="project" value="UniProtKB-KW"/>
</dbReference>
<feature type="region of interest" description="N-terminal hotdog fold" evidence="5">
    <location>
        <begin position="503"/>
        <end position="625"/>
    </location>
</feature>
<dbReference type="Pfam" id="PF00698">
    <property type="entry name" value="Acyl_transf_1"/>
    <property type="match status" value="1"/>
</dbReference>
<dbReference type="PANTHER" id="PTHR43775">
    <property type="entry name" value="FATTY ACID SYNTHASE"/>
    <property type="match status" value="1"/>
</dbReference>
<dbReference type="Gene3D" id="3.40.50.720">
    <property type="entry name" value="NAD(P)-binding Rossmann-like Domain"/>
    <property type="match status" value="1"/>
</dbReference>
<dbReference type="SMART" id="SM00822">
    <property type="entry name" value="PKS_KR"/>
    <property type="match status" value="1"/>
</dbReference>
<dbReference type="InterPro" id="IPR050091">
    <property type="entry name" value="PKS_NRPS_Biosynth_Enz"/>
</dbReference>
<dbReference type="InterPro" id="IPR006162">
    <property type="entry name" value="Ppantetheine_attach_site"/>
</dbReference>
<dbReference type="Pfam" id="PF21089">
    <property type="entry name" value="PKS_DH_N"/>
    <property type="match status" value="1"/>
</dbReference>
<sequence>QPWPVGERQRRAGVSSFGISGTNAHVILEEAPGEPPSKTDDSAERPQPSMVAWVLTARNRTALKAVAQRLTQWPIAPEVGDVGWSLLHTRSMFENRAVVLGSDRDELLAGVRALADGTFSEHVVTGAVEPNRGDTVFVFPGQGSQWPAMAKELMAASPAFNESLTDCARALAPFVDWSLLDVLSEADGAPPLDRVDVVQPVLFSVMVSLAAVWKSLGVTPDVVVGHSQGEIAAACVAGALSLNDAAKVVARRSQALVGLAGRGTMVSVALPRSAVEQRLRQWPGRLSVAAVNGSRDTMVSGDVQAAVELQEVLVAEGIRARRIAVDYAAHSPQVEQVRDELLAQLSDIAPQSATVAMWSSVTGEWLDTAGMDAEYWYRNLREPVEMAGTISGLAPQSRTFIEVSPHPVLSIAVESTLEDAGYEAAVVPTLRRDNGGLRQLATAAARAFVHGVPVDWDVFFAGTSPQWVDLPVYPFQRERYWLTPTVTLKGAQAVGNGNRPSVHPMLGAAVPVPGSGSVTIGGLISFAAHPWLKGHEMLGRTIMPGTGLVELALEAGGQVGHPHLEELVIEAPLIIAGAGTDLRVDIEPAVGGRTFTIYSRPSSAPLDNGWIRNAAGRLSVTAPDLAPAKFAEFATWPPPDADPIDITDLYGRLTAEGYGFPPAFRGLRAAWQRGSEMFAEVALPGPESPAAEQFRIHPALLDAAMHVMIAGASSMVADGMIVGFLWAGTTIYQRGADSIRVRITAGAAGIDGQAVSFAIADNAGRPVGRIGAVVGRPISHRQLAAAFRVQGSSLHRVTWEPASIRTTSEPVRWAAVGFTEERLRSLPVEPTCVGVDVSAVAARIEAGGAPPDVVLIADSALPGALVEVETWIGLECFADTRFGLVIEETRTDTADSIETQALAQALRSTHPGRFTIVHGTDSWEHLPVVGDIDEPEIRLRDGAVYVRRVSRLNDVGRRMVQSADLTGTVVVVGVVGDRERTVVEHLVRQRGIGRVLHAMSKHGTGPVWENLETHGAQVDTVICDTTISAELESVLARVAPEHPITSVCCVAGGVETPEIESMKALRDALAPQFAVLWHLHSLTADLALDEFVMCTSIEGMLDTPEHRYESAVQGYAEALAAIRARTGKPARVVCSGAGAATPVDEIYGALDLTYGMGLSNVVIGLDSYLVDNRPSRIPHLFRNLTYTADGRTGVSLDYGHWAERVSELNGKERSTAILALVREEVASALGHHSADAVAPDRLFEELGVESLAAMEIRERISHCSGVRMPVTLTFDYKTVRAVAGHVESRMFPGKAE</sequence>
<dbReference type="Gene3D" id="3.10.129.110">
    <property type="entry name" value="Polyketide synthase dehydratase"/>
    <property type="match status" value="1"/>
</dbReference>
<keyword evidence="3" id="KW-0808">Transferase</keyword>
<dbReference type="InterPro" id="IPR032821">
    <property type="entry name" value="PKS_assoc"/>
</dbReference>